<dbReference type="Proteomes" id="UP000265520">
    <property type="component" value="Unassembled WGS sequence"/>
</dbReference>
<evidence type="ECO:0000313" key="3">
    <source>
        <dbReference type="Proteomes" id="UP000265520"/>
    </source>
</evidence>
<dbReference type="GO" id="GO:0016740">
    <property type="term" value="F:transferase activity"/>
    <property type="evidence" value="ECO:0007669"/>
    <property type="project" value="UniProtKB-KW"/>
</dbReference>
<sequence length="70" mass="8092">MKWGEEEESSVLVKKEDIEKGIERLMDETSESEERRKKIRELANMAKKAVEKGGSSHSNITLFIQDIIQK</sequence>
<keyword evidence="1" id="KW-0175">Coiled coil</keyword>
<reference evidence="2 3" key="1">
    <citation type="journal article" date="2018" name="Front. Plant Sci.">
        <title>Red Clover (Trifolium pratense) and Zigzag Clover (T. medium) - A Picture of Genomic Similarities and Differences.</title>
        <authorList>
            <person name="Dluhosova J."/>
            <person name="Istvanek J."/>
            <person name="Nedelnik J."/>
            <person name="Repkova J."/>
        </authorList>
    </citation>
    <scope>NUCLEOTIDE SEQUENCE [LARGE SCALE GENOMIC DNA]</scope>
    <source>
        <strain evidence="3">cv. 10/8</strain>
        <tissue evidence="2">Leaf</tissue>
    </source>
</reference>
<keyword evidence="3" id="KW-1185">Reference proteome</keyword>
<dbReference type="EMBL" id="LXQA010492396">
    <property type="protein sequence ID" value="MCI55208.1"/>
    <property type="molecule type" value="Genomic_DNA"/>
</dbReference>
<organism evidence="2 3">
    <name type="scientific">Trifolium medium</name>
    <dbReference type="NCBI Taxonomy" id="97028"/>
    <lineage>
        <taxon>Eukaryota</taxon>
        <taxon>Viridiplantae</taxon>
        <taxon>Streptophyta</taxon>
        <taxon>Embryophyta</taxon>
        <taxon>Tracheophyta</taxon>
        <taxon>Spermatophyta</taxon>
        <taxon>Magnoliopsida</taxon>
        <taxon>eudicotyledons</taxon>
        <taxon>Gunneridae</taxon>
        <taxon>Pentapetalae</taxon>
        <taxon>rosids</taxon>
        <taxon>fabids</taxon>
        <taxon>Fabales</taxon>
        <taxon>Fabaceae</taxon>
        <taxon>Papilionoideae</taxon>
        <taxon>50 kb inversion clade</taxon>
        <taxon>NPAAA clade</taxon>
        <taxon>Hologalegina</taxon>
        <taxon>IRL clade</taxon>
        <taxon>Trifolieae</taxon>
        <taxon>Trifolium</taxon>
    </lineage>
</organism>
<evidence type="ECO:0000313" key="2">
    <source>
        <dbReference type="EMBL" id="MCI55208.1"/>
    </source>
</evidence>
<dbReference type="SUPFAM" id="SSF53756">
    <property type="entry name" value="UDP-Glycosyltransferase/glycogen phosphorylase"/>
    <property type="match status" value="1"/>
</dbReference>
<dbReference type="AlphaFoldDB" id="A0A392T280"/>
<accession>A0A392T280</accession>
<name>A0A392T280_9FABA</name>
<comment type="caution">
    <text evidence="2">The sequence shown here is derived from an EMBL/GenBank/DDBJ whole genome shotgun (WGS) entry which is preliminary data.</text>
</comment>
<keyword evidence="2" id="KW-0808">Transferase</keyword>
<feature type="non-terminal residue" evidence="2">
    <location>
        <position position="70"/>
    </location>
</feature>
<feature type="coiled-coil region" evidence="1">
    <location>
        <begin position="15"/>
        <end position="42"/>
    </location>
</feature>
<protein>
    <submittedName>
        <fullName evidence="2">UDP-glycosyltransferase 73C1-like</fullName>
    </submittedName>
</protein>
<proteinExistence type="predicted"/>
<evidence type="ECO:0000256" key="1">
    <source>
        <dbReference type="SAM" id="Coils"/>
    </source>
</evidence>